<feature type="domain" description="Jacalin-type lectin" evidence="1">
    <location>
        <begin position="500"/>
        <end position="635"/>
    </location>
</feature>
<evidence type="ECO:0000313" key="3">
    <source>
        <dbReference type="Proteomes" id="UP000253551"/>
    </source>
</evidence>
<proteinExistence type="predicted"/>
<dbReference type="Gene3D" id="2.100.10.30">
    <property type="entry name" value="Jacalin-like lectin domain"/>
    <property type="match status" value="1"/>
</dbReference>
<dbReference type="InterPro" id="IPR053002">
    <property type="entry name" value="Metalloproteinase_M10B"/>
</dbReference>
<dbReference type="GO" id="GO:0005737">
    <property type="term" value="C:cytoplasm"/>
    <property type="evidence" value="ECO:0007669"/>
    <property type="project" value="TreeGrafter"/>
</dbReference>
<protein>
    <recommendedName>
        <fullName evidence="1">Jacalin-type lectin domain-containing protein</fullName>
    </recommendedName>
</protein>
<dbReference type="InterPro" id="IPR036404">
    <property type="entry name" value="Jacalin-like_lectin_dom_sf"/>
</dbReference>
<dbReference type="PROSITE" id="PS51752">
    <property type="entry name" value="JACALIN_LECTIN"/>
    <property type="match status" value="1"/>
</dbReference>
<dbReference type="OrthoDB" id="74460at2759"/>
<dbReference type="EMBL" id="PJQM01000790">
    <property type="protein sequence ID" value="RCI04096.1"/>
    <property type="molecule type" value="Genomic_DNA"/>
</dbReference>
<evidence type="ECO:0000259" key="1">
    <source>
        <dbReference type="PROSITE" id="PS51752"/>
    </source>
</evidence>
<dbReference type="SUPFAM" id="SSF51101">
    <property type="entry name" value="Mannose-binding lectins"/>
    <property type="match status" value="1"/>
</dbReference>
<organism evidence="2 3">
    <name type="scientific">Rhizopus stolonifer</name>
    <name type="common">Rhizopus nigricans</name>
    <dbReference type="NCBI Taxonomy" id="4846"/>
    <lineage>
        <taxon>Eukaryota</taxon>
        <taxon>Fungi</taxon>
        <taxon>Fungi incertae sedis</taxon>
        <taxon>Mucoromycota</taxon>
        <taxon>Mucoromycotina</taxon>
        <taxon>Mucoromycetes</taxon>
        <taxon>Mucorales</taxon>
        <taxon>Mucorineae</taxon>
        <taxon>Rhizopodaceae</taxon>
        <taxon>Rhizopus</taxon>
    </lineage>
</organism>
<evidence type="ECO:0000313" key="2">
    <source>
        <dbReference type="EMBL" id="RCI04096.1"/>
    </source>
</evidence>
<gene>
    <name evidence="2" type="ORF">CU098_012191</name>
</gene>
<name>A0A367KPH5_RHIST</name>
<dbReference type="AlphaFoldDB" id="A0A367KPH5"/>
<dbReference type="Pfam" id="PF01419">
    <property type="entry name" value="Jacalin"/>
    <property type="match status" value="1"/>
</dbReference>
<accession>A0A367KPH5</accession>
<dbReference type="Pfam" id="PF12044">
    <property type="entry name" value="Metallopep"/>
    <property type="match status" value="1"/>
</dbReference>
<dbReference type="InterPro" id="IPR021917">
    <property type="entry name" value="Unchr_Zn-peptidase-like"/>
</dbReference>
<keyword evidence="3" id="KW-1185">Reference proteome</keyword>
<comment type="caution">
    <text evidence="2">The sequence shown here is derived from an EMBL/GenBank/DDBJ whole genome shotgun (WGS) entry which is preliminary data.</text>
</comment>
<sequence>MITYQQPPTLPQRPNATNIEICNVQEGEAVYQRFLLVNGRAGPRDGCFDKSLQVVCNDFPSTTWPCVNSYFKAMVHLVPGPNTITFVFETTTFDFHVNYLPMLQNPPLSLVIMLGADSPGTFDVPPEKKGQDTLAIAIQKLRVAGYMWQAFCAEQMHRHGMGRRTFRLDEAWLPDTVAEQDKGILRQTARVHVIRSKHTIHEIRDKRRAQQSDEHDENHESLFDYFLEALHENPPFDQPCYVAGLILDSHWDGQLSLGHTALGGGAGKTRLGVFGSHLLHAWPVSIEDIVPSMMNNTVTDTRYIANDANESGYWWKAANIGMGAMLHEVGHCFTLSHTPSGIMSRGFNHWNRTFLAKEPGFSPIPPEKEEGSHWHRADIMRLRFHPAFRIPQDGPYCKDPSDPTFVPLNSQQFQVIAPAGLSMLEIFVDGRYRTHLEFLQDQPTQLTLNYHDICTQCQSDPSQHISIEATATNQSQREIDDLQDFLYKHSVHLPGIEGLVIKSDVFGSSSEGKLTFCAIFAAGKQLVRIIIHHGSFLDGFTLIWNDGSRDTIGTLGGGKSQLDVMSGESIQGLVVRSGAWIDGIQFKFSSGRISPWYGGHGGGMHVVEAPKGYALVGLFGSANDWMEQIGIFYKCLS</sequence>
<dbReference type="Proteomes" id="UP000253551">
    <property type="component" value="Unassembled WGS sequence"/>
</dbReference>
<dbReference type="PANTHER" id="PTHR21054:SF2">
    <property type="entry name" value="MIP04191P"/>
    <property type="match status" value="1"/>
</dbReference>
<dbReference type="PANTHER" id="PTHR21054">
    <property type="entry name" value="ZINC METALLOPROTEINASE-RELATED"/>
    <property type="match status" value="1"/>
</dbReference>
<reference evidence="2 3" key="1">
    <citation type="journal article" date="2018" name="G3 (Bethesda)">
        <title>Phylogenetic and Phylogenomic Definition of Rhizopus Species.</title>
        <authorList>
            <person name="Gryganskyi A.P."/>
            <person name="Golan J."/>
            <person name="Dolatabadi S."/>
            <person name="Mondo S."/>
            <person name="Robb S."/>
            <person name="Idnurm A."/>
            <person name="Muszewska A."/>
            <person name="Steczkiewicz K."/>
            <person name="Masonjones S."/>
            <person name="Liao H.L."/>
            <person name="Gajdeczka M.T."/>
            <person name="Anike F."/>
            <person name="Vuek A."/>
            <person name="Anishchenko I.M."/>
            <person name="Voigt K."/>
            <person name="de Hoog G.S."/>
            <person name="Smith M.E."/>
            <person name="Heitman J."/>
            <person name="Vilgalys R."/>
            <person name="Stajich J.E."/>
        </authorList>
    </citation>
    <scope>NUCLEOTIDE SEQUENCE [LARGE SCALE GENOMIC DNA]</scope>
    <source>
        <strain evidence="2 3">LSU 92-RS-03</strain>
    </source>
</reference>
<dbReference type="InterPro" id="IPR001229">
    <property type="entry name" value="Jacalin-like_lectin_dom"/>
</dbReference>